<sequence>MEGSFNYTTIIAPVAYFILGIFFVLGLNKFIGKKSPEK</sequence>
<evidence type="ECO:0000313" key="2">
    <source>
        <dbReference type="EMBL" id="ACF45294.1"/>
    </source>
</evidence>
<dbReference type="Proteomes" id="UP000002725">
    <property type="component" value="Chromosome"/>
</dbReference>
<keyword evidence="1" id="KW-0472">Membrane</keyword>
<proteinExistence type="predicted"/>
<evidence type="ECO:0000256" key="1">
    <source>
        <dbReference type="SAM" id="Phobius"/>
    </source>
</evidence>
<gene>
    <name evidence="2" type="ordered locus">Paes_0237</name>
</gene>
<protein>
    <submittedName>
        <fullName evidence="2">Uncharacterized protein</fullName>
    </submittedName>
</protein>
<keyword evidence="3" id="KW-1185">Reference proteome</keyword>
<reference evidence="2" key="1">
    <citation type="submission" date="2008-06" db="EMBL/GenBank/DDBJ databases">
        <title>Complete sequence of chromosome of Prosthecochloris aestuarii DSM 271.</title>
        <authorList>
            <consortium name="US DOE Joint Genome Institute"/>
            <person name="Lucas S."/>
            <person name="Copeland A."/>
            <person name="Lapidus A."/>
            <person name="Glavina del Rio T."/>
            <person name="Dalin E."/>
            <person name="Tice H."/>
            <person name="Bruce D."/>
            <person name="Goodwin L."/>
            <person name="Pitluck S."/>
            <person name="Schmutz J."/>
            <person name="Larimer F."/>
            <person name="Land M."/>
            <person name="Hauser L."/>
            <person name="Kyrpides N."/>
            <person name="Anderson I."/>
            <person name="Liu Z."/>
            <person name="Li T."/>
            <person name="Zhao F."/>
            <person name="Overmann J."/>
            <person name="Bryant D.A."/>
            <person name="Richardson P."/>
        </authorList>
    </citation>
    <scope>NUCLEOTIDE SEQUENCE [LARGE SCALE GENOMIC DNA]</scope>
    <source>
        <strain evidence="2">DSM 271</strain>
    </source>
</reference>
<dbReference type="HOGENOM" id="CLU_219333_0_0_10"/>
<keyword evidence="1" id="KW-0812">Transmembrane</keyword>
<name>B4S3U8_PROA2</name>
<feature type="transmembrane region" description="Helical" evidence="1">
    <location>
        <begin position="6"/>
        <end position="28"/>
    </location>
</feature>
<organism evidence="2 3">
    <name type="scientific">Prosthecochloris aestuarii (strain DSM 271 / SK 413)</name>
    <dbReference type="NCBI Taxonomy" id="290512"/>
    <lineage>
        <taxon>Bacteria</taxon>
        <taxon>Pseudomonadati</taxon>
        <taxon>Chlorobiota</taxon>
        <taxon>Chlorobiia</taxon>
        <taxon>Chlorobiales</taxon>
        <taxon>Chlorobiaceae</taxon>
        <taxon>Prosthecochloris</taxon>
    </lineage>
</organism>
<dbReference type="EMBL" id="CP001108">
    <property type="protein sequence ID" value="ACF45294.1"/>
    <property type="molecule type" value="Genomic_DNA"/>
</dbReference>
<dbReference type="STRING" id="290512.Paes_0237"/>
<evidence type="ECO:0000313" key="3">
    <source>
        <dbReference type="Proteomes" id="UP000002725"/>
    </source>
</evidence>
<accession>B4S3U8</accession>
<dbReference type="AlphaFoldDB" id="B4S3U8"/>
<dbReference type="KEGG" id="paa:Paes_0237"/>
<keyword evidence="1" id="KW-1133">Transmembrane helix</keyword>